<name>A0ABN8IWJ1_9NEOP</name>
<organism evidence="1 2">
    <name type="scientific">Iphiclides podalirius</name>
    <name type="common">scarce swallowtail</name>
    <dbReference type="NCBI Taxonomy" id="110791"/>
    <lineage>
        <taxon>Eukaryota</taxon>
        <taxon>Metazoa</taxon>
        <taxon>Ecdysozoa</taxon>
        <taxon>Arthropoda</taxon>
        <taxon>Hexapoda</taxon>
        <taxon>Insecta</taxon>
        <taxon>Pterygota</taxon>
        <taxon>Neoptera</taxon>
        <taxon>Endopterygota</taxon>
        <taxon>Lepidoptera</taxon>
        <taxon>Glossata</taxon>
        <taxon>Ditrysia</taxon>
        <taxon>Papilionoidea</taxon>
        <taxon>Papilionidae</taxon>
        <taxon>Papilioninae</taxon>
        <taxon>Iphiclides</taxon>
    </lineage>
</organism>
<evidence type="ECO:0000313" key="1">
    <source>
        <dbReference type="EMBL" id="CAH2066399.1"/>
    </source>
</evidence>
<accession>A0ABN8IWJ1</accession>
<evidence type="ECO:0000313" key="2">
    <source>
        <dbReference type="Proteomes" id="UP000837857"/>
    </source>
</evidence>
<sequence>MPACPYTDLERNWRDLRRSTFGAGGRGAPSTRLHRGIASAGRYRNVATLPVDGIGRVENVRVASQSARLDRPGRGPLPYAADGVRFEISSTQ</sequence>
<proteinExistence type="predicted"/>
<protein>
    <submittedName>
        <fullName evidence="1">Uncharacterized protein</fullName>
    </submittedName>
</protein>
<dbReference type="EMBL" id="OW152816">
    <property type="protein sequence ID" value="CAH2066399.1"/>
    <property type="molecule type" value="Genomic_DNA"/>
</dbReference>
<keyword evidence="2" id="KW-1185">Reference proteome</keyword>
<feature type="non-terminal residue" evidence="1">
    <location>
        <position position="92"/>
    </location>
</feature>
<dbReference type="Proteomes" id="UP000837857">
    <property type="component" value="Chromosome 4"/>
</dbReference>
<reference evidence="1" key="1">
    <citation type="submission" date="2022-03" db="EMBL/GenBank/DDBJ databases">
        <authorList>
            <person name="Martin H S."/>
        </authorList>
    </citation>
    <scope>NUCLEOTIDE SEQUENCE</scope>
</reference>
<gene>
    <name evidence="1" type="ORF">IPOD504_LOCUS13411</name>
</gene>